<feature type="domain" description="Endonuclease/exonuclease/phosphatase" evidence="2">
    <location>
        <begin position="304"/>
        <end position="608"/>
    </location>
</feature>
<accession>A0AAN9YQ06</accession>
<dbReference type="GO" id="GO:0003824">
    <property type="term" value="F:catalytic activity"/>
    <property type="evidence" value="ECO:0007669"/>
    <property type="project" value="InterPro"/>
</dbReference>
<dbReference type="AlphaFoldDB" id="A0AAN9YQ06"/>
<keyword evidence="4" id="KW-1185">Reference proteome</keyword>
<feature type="signal peptide" evidence="1">
    <location>
        <begin position="1"/>
        <end position="23"/>
    </location>
</feature>
<name>A0AAN9YQ06_9PEZI</name>
<dbReference type="SUPFAM" id="SSF56219">
    <property type="entry name" value="DNase I-like"/>
    <property type="match status" value="1"/>
</dbReference>
<dbReference type="Proteomes" id="UP001320420">
    <property type="component" value="Unassembled WGS sequence"/>
</dbReference>
<proteinExistence type="predicted"/>
<evidence type="ECO:0000256" key="1">
    <source>
        <dbReference type="SAM" id="SignalP"/>
    </source>
</evidence>
<dbReference type="CDD" id="cd04486">
    <property type="entry name" value="YhcR_OBF_like"/>
    <property type="match status" value="1"/>
</dbReference>
<dbReference type="InterPro" id="IPR005135">
    <property type="entry name" value="Endo/exonuclease/phosphatase"/>
</dbReference>
<dbReference type="InterPro" id="IPR036691">
    <property type="entry name" value="Endo/exonu/phosph_ase_sf"/>
</dbReference>
<keyword evidence="1" id="KW-0732">Signal</keyword>
<dbReference type="PANTHER" id="PTHR42834">
    <property type="entry name" value="ENDONUCLEASE/EXONUCLEASE/PHOSPHATASE FAMILY PROTEIN (AFU_ORTHOLOGUE AFUA_3G09210)"/>
    <property type="match status" value="1"/>
</dbReference>
<gene>
    <name evidence="3" type="ORF">SLS62_004940</name>
</gene>
<protein>
    <recommendedName>
        <fullName evidence="2">Endonuclease/exonuclease/phosphatase domain-containing protein</fullName>
    </recommendedName>
</protein>
<evidence type="ECO:0000259" key="2">
    <source>
        <dbReference type="Pfam" id="PF03372"/>
    </source>
</evidence>
<dbReference type="Pfam" id="PF03372">
    <property type="entry name" value="Exo_endo_phos"/>
    <property type="match status" value="1"/>
</dbReference>
<sequence>MRSTLHSLCSCAAAILLLPGTLAQSIAAINGPRFLSPYNGQSVNISGLVTARYSSGFWIRSLEPDDDPRTSESVYVYGSNLAGNFTTGDVISLSGTIQEYRSSSDYSYLTEISQPHTITVVSSGHPVEPLEIGKDTPNPPTQDFSSLDVGGIFGVPNNANKLSVANPELQPDKYGMDFWESLMGELVTIKNPRAIAKPNQYGDTWVVGEWPVTGLNRRGGLTMRSGDANPEAIIIGTPLDGTSNRDDGRLGDELEDLTGIVYQAFGFYRILPTTALVVKKMPSPALPNPEKFLLKGSCAALTVGSYNIENFYPGSPELEGRAEHIATYLDAPDLLFLQEIQDNDGPTNDGVVSATESLSALINATAALTGWRYESVDIAPENNKDGGEPGGNIRTAYLYNPSVLRLKNANPGSATDAVQVQKGYGFLSGPALNFNPGRIDPSNTAWSDSRKPLVAHWEFKNSILCRLSDFFTVNVHLGSKGGSTTLHGDARPPVNKGVDKRTAQANITAGFVSEILRRDPGAGVIVAGDFNEFAFVEPLGVFARNSGLVDLDVAAGVPEVERYTYLYDSNCQQLDHMYVSPKIARRSPRYEHVHVNTWLSYDDAVSDHDPSVARLSVI</sequence>
<organism evidence="3 4">
    <name type="scientific">Diatrype stigma</name>
    <dbReference type="NCBI Taxonomy" id="117547"/>
    <lineage>
        <taxon>Eukaryota</taxon>
        <taxon>Fungi</taxon>
        <taxon>Dikarya</taxon>
        <taxon>Ascomycota</taxon>
        <taxon>Pezizomycotina</taxon>
        <taxon>Sordariomycetes</taxon>
        <taxon>Xylariomycetidae</taxon>
        <taxon>Xylariales</taxon>
        <taxon>Diatrypaceae</taxon>
        <taxon>Diatrype</taxon>
    </lineage>
</organism>
<dbReference type="PANTHER" id="PTHR42834:SF1">
    <property type="entry name" value="ENDONUCLEASE_EXONUCLEASE_PHOSPHATASE FAMILY PROTEIN (AFU_ORTHOLOGUE AFUA_3G09210)"/>
    <property type="match status" value="1"/>
</dbReference>
<evidence type="ECO:0000313" key="4">
    <source>
        <dbReference type="Proteomes" id="UP001320420"/>
    </source>
</evidence>
<evidence type="ECO:0000313" key="3">
    <source>
        <dbReference type="EMBL" id="KAK7752991.1"/>
    </source>
</evidence>
<dbReference type="Gene3D" id="3.60.10.10">
    <property type="entry name" value="Endonuclease/exonuclease/phosphatase"/>
    <property type="match status" value="1"/>
</dbReference>
<dbReference type="EMBL" id="JAKJXP020000032">
    <property type="protein sequence ID" value="KAK7752991.1"/>
    <property type="molecule type" value="Genomic_DNA"/>
</dbReference>
<feature type="chain" id="PRO_5042828835" description="Endonuclease/exonuclease/phosphatase domain-containing protein" evidence="1">
    <location>
        <begin position="24"/>
        <end position="618"/>
    </location>
</feature>
<reference evidence="3 4" key="1">
    <citation type="submission" date="2024-02" db="EMBL/GenBank/DDBJ databases">
        <title>De novo assembly and annotation of 12 fungi associated with fruit tree decline syndrome in Ontario, Canada.</title>
        <authorList>
            <person name="Sulman M."/>
            <person name="Ellouze W."/>
            <person name="Ilyukhin E."/>
        </authorList>
    </citation>
    <scope>NUCLEOTIDE SEQUENCE [LARGE SCALE GENOMIC DNA]</scope>
    <source>
        <strain evidence="3 4">M11/M66-122</strain>
    </source>
</reference>
<comment type="caution">
    <text evidence="3">The sequence shown here is derived from an EMBL/GenBank/DDBJ whole genome shotgun (WGS) entry which is preliminary data.</text>
</comment>